<proteinExistence type="predicted"/>
<dbReference type="AlphaFoldDB" id="X1HUV2"/>
<dbReference type="InterPro" id="IPR036866">
    <property type="entry name" value="RibonucZ/Hydroxyglut_hydro"/>
</dbReference>
<sequence>MKRYTVPEISEGVYWVGVKDWNRRMFDALIPLPQGTTYNAYLVKGKEKTVLVDTVNPGFEKELGEKIGQVIDLANLDYIVMNHAEPDHAGSIPYIMKVSKEASLITTEKG</sequence>
<accession>X1HUV2</accession>
<dbReference type="Pfam" id="PF19583">
    <property type="entry name" value="ODP"/>
    <property type="match status" value="1"/>
</dbReference>
<dbReference type="PANTHER" id="PTHR43717">
    <property type="entry name" value="ANAEROBIC NITRIC OXIDE REDUCTASE FLAVORUBREDOXIN"/>
    <property type="match status" value="1"/>
</dbReference>
<organism evidence="2">
    <name type="scientific">marine sediment metagenome</name>
    <dbReference type="NCBI Taxonomy" id="412755"/>
    <lineage>
        <taxon>unclassified sequences</taxon>
        <taxon>metagenomes</taxon>
        <taxon>ecological metagenomes</taxon>
    </lineage>
</organism>
<protein>
    <recommendedName>
        <fullName evidence="1">ODP domain-containing protein</fullName>
    </recommendedName>
</protein>
<dbReference type="InterPro" id="IPR045761">
    <property type="entry name" value="ODP_dom"/>
</dbReference>
<name>X1HUV2_9ZZZZ</name>
<evidence type="ECO:0000259" key="1">
    <source>
        <dbReference type="Pfam" id="PF19583"/>
    </source>
</evidence>
<dbReference type="Gene3D" id="3.60.15.10">
    <property type="entry name" value="Ribonuclease Z/Hydroxyacylglutathione hydrolase-like"/>
    <property type="match status" value="1"/>
</dbReference>
<reference evidence="2" key="1">
    <citation type="journal article" date="2014" name="Front. Microbiol.">
        <title>High frequency of phylogenetically diverse reductive dehalogenase-homologous genes in deep subseafloor sedimentary metagenomes.</title>
        <authorList>
            <person name="Kawai M."/>
            <person name="Futagami T."/>
            <person name="Toyoda A."/>
            <person name="Takaki Y."/>
            <person name="Nishi S."/>
            <person name="Hori S."/>
            <person name="Arai W."/>
            <person name="Tsubouchi T."/>
            <person name="Morono Y."/>
            <person name="Uchiyama I."/>
            <person name="Ito T."/>
            <person name="Fujiyama A."/>
            <person name="Inagaki F."/>
            <person name="Takami H."/>
        </authorList>
    </citation>
    <scope>NUCLEOTIDE SEQUENCE</scope>
    <source>
        <strain evidence="2">Expedition CK06-06</strain>
    </source>
</reference>
<evidence type="ECO:0000313" key="2">
    <source>
        <dbReference type="EMBL" id="GAH73252.1"/>
    </source>
</evidence>
<dbReference type="EMBL" id="BARU01035279">
    <property type="protein sequence ID" value="GAH73252.1"/>
    <property type="molecule type" value="Genomic_DNA"/>
</dbReference>
<comment type="caution">
    <text evidence="2">The sequence shown here is derived from an EMBL/GenBank/DDBJ whole genome shotgun (WGS) entry which is preliminary data.</text>
</comment>
<gene>
    <name evidence="2" type="ORF">S03H2_55251</name>
</gene>
<feature type="domain" description="ODP" evidence="1">
    <location>
        <begin position="38"/>
        <end position="108"/>
    </location>
</feature>
<feature type="non-terminal residue" evidence="2">
    <location>
        <position position="110"/>
    </location>
</feature>
<dbReference type="PANTHER" id="PTHR43717:SF1">
    <property type="entry name" value="ANAEROBIC NITRIC OXIDE REDUCTASE FLAVORUBREDOXIN"/>
    <property type="match status" value="1"/>
</dbReference>
<dbReference type="SUPFAM" id="SSF56281">
    <property type="entry name" value="Metallo-hydrolase/oxidoreductase"/>
    <property type="match status" value="1"/>
</dbReference>